<dbReference type="EMBL" id="LR586016">
    <property type="protein sequence ID" value="VIP05226.1"/>
    <property type="molecule type" value="Genomic_DNA"/>
</dbReference>
<keyword evidence="2" id="KW-0732">Signal</keyword>
<feature type="signal peptide" evidence="2">
    <location>
        <begin position="1"/>
        <end position="21"/>
    </location>
</feature>
<proteinExistence type="predicted"/>
<reference evidence="3" key="1">
    <citation type="submission" date="2019-04" db="EMBL/GenBank/DDBJ databases">
        <authorList>
            <consortium name="Science for Life Laboratories"/>
        </authorList>
    </citation>
    <scope>NUCLEOTIDE SEQUENCE</scope>
    <source>
        <strain evidence="3">MBLW1</strain>
    </source>
</reference>
<organism evidence="3">
    <name type="scientific">Tuwongella immobilis</name>
    <dbReference type="NCBI Taxonomy" id="692036"/>
    <lineage>
        <taxon>Bacteria</taxon>
        <taxon>Pseudomonadati</taxon>
        <taxon>Planctomycetota</taxon>
        <taxon>Planctomycetia</taxon>
        <taxon>Gemmatales</taxon>
        <taxon>Gemmataceae</taxon>
        <taxon>Tuwongella</taxon>
    </lineage>
</organism>
<evidence type="ECO:0000313" key="3">
    <source>
        <dbReference type="EMBL" id="VIP05226.1"/>
    </source>
</evidence>
<protein>
    <submittedName>
        <fullName evidence="3">Uncharacterized protein</fullName>
    </submittedName>
</protein>
<dbReference type="KEGG" id="tim:GMBLW1_39670"/>
<feature type="chain" id="PRO_5036383942" evidence="2">
    <location>
        <begin position="22"/>
        <end position="128"/>
    </location>
</feature>
<feature type="compositionally biased region" description="Low complexity" evidence="1">
    <location>
        <begin position="29"/>
        <end position="55"/>
    </location>
</feature>
<sequence>MRRVVALLMLGMIGTVDRLNAADPPPMVEAGPPKGEAGAPKGEAGPPKGEAGAPAIRVGDSASRVRQQLGAPDRIARQVLRTHYLEHWTYLQPQLLRVILLGVPGTEPTVRELSGVGAENPKKISTPR</sequence>
<dbReference type="InParanoid" id="A0A6C2YUQ6"/>
<evidence type="ECO:0000256" key="2">
    <source>
        <dbReference type="SAM" id="SignalP"/>
    </source>
</evidence>
<evidence type="ECO:0000313" key="4">
    <source>
        <dbReference type="Proteomes" id="UP000464378"/>
    </source>
</evidence>
<gene>
    <name evidence="3" type="ORF">GMBLW1_39670</name>
</gene>
<dbReference type="RefSeq" id="WP_162660288.1">
    <property type="nucleotide sequence ID" value="NZ_LR593887.1"/>
</dbReference>
<keyword evidence="4" id="KW-1185">Reference proteome</keyword>
<evidence type="ECO:0000256" key="1">
    <source>
        <dbReference type="SAM" id="MobiDB-lite"/>
    </source>
</evidence>
<dbReference type="EMBL" id="LR593887">
    <property type="protein sequence ID" value="VTS07808.1"/>
    <property type="molecule type" value="Genomic_DNA"/>
</dbReference>
<feature type="region of interest" description="Disordered" evidence="1">
    <location>
        <begin position="109"/>
        <end position="128"/>
    </location>
</feature>
<feature type="region of interest" description="Disordered" evidence="1">
    <location>
        <begin position="19"/>
        <end position="55"/>
    </location>
</feature>
<dbReference type="Proteomes" id="UP000464378">
    <property type="component" value="Chromosome"/>
</dbReference>
<accession>A0A6C2YUQ6</accession>
<dbReference type="AlphaFoldDB" id="A0A6C2YUQ6"/>
<name>A0A6C2YUQ6_9BACT</name>